<feature type="transmembrane region" description="Helical" evidence="2">
    <location>
        <begin position="20"/>
        <end position="42"/>
    </location>
</feature>
<name>A0A8S1DJG8_9INSE</name>
<reference evidence="3 4" key="1">
    <citation type="submission" date="2020-04" db="EMBL/GenBank/DDBJ databases">
        <authorList>
            <person name="Alioto T."/>
            <person name="Alioto T."/>
            <person name="Gomez Garrido J."/>
        </authorList>
    </citation>
    <scope>NUCLEOTIDE SEQUENCE [LARGE SCALE GENOMIC DNA]</scope>
</reference>
<keyword evidence="2" id="KW-0812">Transmembrane</keyword>
<organism evidence="3 4">
    <name type="scientific">Cloeon dipterum</name>
    <dbReference type="NCBI Taxonomy" id="197152"/>
    <lineage>
        <taxon>Eukaryota</taxon>
        <taxon>Metazoa</taxon>
        <taxon>Ecdysozoa</taxon>
        <taxon>Arthropoda</taxon>
        <taxon>Hexapoda</taxon>
        <taxon>Insecta</taxon>
        <taxon>Pterygota</taxon>
        <taxon>Palaeoptera</taxon>
        <taxon>Ephemeroptera</taxon>
        <taxon>Pisciforma</taxon>
        <taxon>Baetidae</taxon>
        <taxon>Cloeon</taxon>
    </lineage>
</organism>
<keyword evidence="4" id="KW-1185">Reference proteome</keyword>
<proteinExistence type="predicted"/>
<keyword evidence="2" id="KW-1133">Transmembrane helix</keyword>
<feature type="region of interest" description="Disordered" evidence="1">
    <location>
        <begin position="47"/>
        <end position="72"/>
    </location>
</feature>
<evidence type="ECO:0000256" key="1">
    <source>
        <dbReference type="SAM" id="MobiDB-lite"/>
    </source>
</evidence>
<gene>
    <name evidence="3" type="ORF">CLODIP_2_CD11056</name>
</gene>
<feature type="compositionally biased region" description="Basic and acidic residues" evidence="1">
    <location>
        <begin position="51"/>
        <end position="61"/>
    </location>
</feature>
<protein>
    <submittedName>
        <fullName evidence="3">Uncharacterized protein</fullName>
    </submittedName>
</protein>
<evidence type="ECO:0000313" key="3">
    <source>
        <dbReference type="EMBL" id="CAB3382687.1"/>
    </source>
</evidence>
<accession>A0A8S1DJG8</accession>
<dbReference type="EMBL" id="CADEPI010000279">
    <property type="protein sequence ID" value="CAB3382687.1"/>
    <property type="molecule type" value="Genomic_DNA"/>
</dbReference>
<evidence type="ECO:0000313" key="4">
    <source>
        <dbReference type="Proteomes" id="UP000494165"/>
    </source>
</evidence>
<comment type="caution">
    <text evidence="3">The sequence shown here is derived from an EMBL/GenBank/DDBJ whole genome shotgun (WGS) entry which is preliminary data.</text>
</comment>
<sequence>MLRIQSTRQKLPSSLFALNINVRVNIGLSAIAALNYGISGFLDVNRQKSKKGQDGGDDSRPRPNLPQMEKKR</sequence>
<dbReference type="Proteomes" id="UP000494165">
    <property type="component" value="Unassembled WGS sequence"/>
</dbReference>
<dbReference type="AlphaFoldDB" id="A0A8S1DJG8"/>
<evidence type="ECO:0000256" key="2">
    <source>
        <dbReference type="SAM" id="Phobius"/>
    </source>
</evidence>
<keyword evidence="2" id="KW-0472">Membrane</keyword>